<sequence length="586" mass="60378">MSAAALAVAASPVLSIPVTAHAQAAPADCPAPFPIAQVRDGMTGWGLTVSKGTAPERFRVRVQGVLKDGIAPGVDMILAEADSPALDKAGAIWAGMSGSPVYAPDGRLLGAVGYGFSGTSKLAGITPAKAMYDLLSKPDAVAAAQAAKKRVKLPAALQRTLTSRGLVDAETASAGLSRLPMPVGISGLAQRRIDALNKAAERQGAEVRFYRAGATGGAEGRPGAIVPGGNFGVLGSYGAVTGGGMGTVTAICHGKALAFGHSAFWTGATRLIATDGHALAVVPDPVFGAFKLANFGDVAGTLTQDRLTGIVAELGAGPAVTPVVSRTTAGGRTRTDTTYFANGEEAPAIAGLHLMSALDLARDRFAGGSVTATWTVRGTVAGKPWEITLPNRYSDRTDVSEAAGLESAALIGVLADSPYAGVRLTDLRLNVTDRGEYGRYTVAKLLVKRNGKWTALKPGGVLRATAGRQVKVRIRLTAARSPVKTVALTFKVPKKAKGTTGRLSVKGGLAPAEEGFECYLNPEECGEQIAAGSFADLLKKLKAKPRNDHLVGRLVLGSGKSKVVVGNRRLLDKIVGGEISLRVRVR</sequence>
<organism evidence="3 4">
    <name type="scientific">Thermomonospora curvata (strain ATCC 19995 / DSM 43183 / JCM 3096 / KCTC 9072 / NBRC 15933 / NCIMB 10081 / Henssen B9)</name>
    <dbReference type="NCBI Taxonomy" id="471852"/>
    <lineage>
        <taxon>Bacteria</taxon>
        <taxon>Bacillati</taxon>
        <taxon>Actinomycetota</taxon>
        <taxon>Actinomycetes</taxon>
        <taxon>Streptosporangiales</taxon>
        <taxon>Thermomonosporaceae</taxon>
        <taxon>Thermomonospora</taxon>
    </lineage>
</organism>
<dbReference type="STRING" id="471852.Tcur_1221"/>
<dbReference type="PROSITE" id="PS51494">
    <property type="entry name" value="SPOIVB"/>
    <property type="match status" value="1"/>
</dbReference>
<dbReference type="AlphaFoldDB" id="D1A9A8"/>
<dbReference type="eggNOG" id="COG1044">
    <property type="taxonomic scope" value="Bacteria"/>
</dbReference>
<keyword evidence="1" id="KW-0732">Signal</keyword>
<evidence type="ECO:0000259" key="2">
    <source>
        <dbReference type="PROSITE" id="PS51494"/>
    </source>
</evidence>
<evidence type="ECO:0000256" key="1">
    <source>
        <dbReference type="SAM" id="SignalP"/>
    </source>
</evidence>
<protein>
    <recommendedName>
        <fullName evidence="2">Peptidase S55 domain-containing protein</fullName>
    </recommendedName>
</protein>
<dbReference type="HOGENOM" id="CLU_469152_0_0_11"/>
<evidence type="ECO:0000313" key="4">
    <source>
        <dbReference type="Proteomes" id="UP000001918"/>
    </source>
</evidence>
<dbReference type="EMBL" id="CP001738">
    <property type="protein sequence ID" value="ACY96804.1"/>
    <property type="molecule type" value="Genomic_DNA"/>
</dbReference>
<dbReference type="Pfam" id="PF05580">
    <property type="entry name" value="Peptidase_S55"/>
    <property type="match status" value="1"/>
</dbReference>
<dbReference type="InterPro" id="IPR009003">
    <property type="entry name" value="Peptidase_S1_PA"/>
</dbReference>
<dbReference type="KEGG" id="tcu:Tcur_1221"/>
<keyword evidence="4" id="KW-1185">Reference proteome</keyword>
<feature type="signal peptide" evidence="1">
    <location>
        <begin position="1"/>
        <end position="22"/>
    </location>
</feature>
<feature type="chain" id="PRO_5003020001" description="Peptidase S55 domain-containing protein" evidence="1">
    <location>
        <begin position="23"/>
        <end position="586"/>
    </location>
</feature>
<evidence type="ECO:0000313" key="3">
    <source>
        <dbReference type="EMBL" id="ACY96804.1"/>
    </source>
</evidence>
<dbReference type="eggNOG" id="COG3064">
    <property type="taxonomic scope" value="Bacteria"/>
</dbReference>
<reference evidence="3 4" key="1">
    <citation type="journal article" date="2011" name="Stand. Genomic Sci.">
        <title>Complete genome sequence of Thermomonospora curvata type strain (B9).</title>
        <authorList>
            <person name="Chertkov O."/>
            <person name="Sikorski J."/>
            <person name="Nolan M."/>
            <person name="Lapidus A."/>
            <person name="Lucas S."/>
            <person name="Del Rio T.G."/>
            <person name="Tice H."/>
            <person name="Cheng J.F."/>
            <person name="Goodwin L."/>
            <person name="Pitluck S."/>
            <person name="Liolios K."/>
            <person name="Ivanova N."/>
            <person name="Mavromatis K."/>
            <person name="Mikhailova N."/>
            <person name="Ovchinnikova G."/>
            <person name="Pati A."/>
            <person name="Chen A."/>
            <person name="Palaniappan K."/>
            <person name="Djao O.D."/>
            <person name="Land M."/>
            <person name="Hauser L."/>
            <person name="Chang Y.J."/>
            <person name="Jeffries C.D."/>
            <person name="Brettin T."/>
            <person name="Han C."/>
            <person name="Detter J.C."/>
            <person name="Rohde M."/>
            <person name="Goker M."/>
            <person name="Woyke T."/>
            <person name="Bristow J."/>
            <person name="Eisen J.A."/>
            <person name="Markowitz V."/>
            <person name="Hugenholtz P."/>
            <person name="Klenk H.P."/>
            <person name="Kyrpides N.C."/>
        </authorList>
    </citation>
    <scope>NUCLEOTIDE SEQUENCE [LARGE SCALE GENOMIC DNA]</scope>
    <source>
        <strain evidence="4">ATCC 19995 / DSM 43183 / JCM 3096 / KCTC 9072 / NBRC 15933 / NCIMB 10081 / Henssen B9</strain>
    </source>
</reference>
<accession>D1A9A8</accession>
<dbReference type="InterPro" id="IPR008763">
    <property type="entry name" value="Peptidase_S55"/>
</dbReference>
<dbReference type="SUPFAM" id="SSF50494">
    <property type="entry name" value="Trypsin-like serine proteases"/>
    <property type="match status" value="1"/>
</dbReference>
<proteinExistence type="predicted"/>
<name>D1A9A8_THECD</name>
<gene>
    <name evidence="3" type="ordered locus">Tcur_1221</name>
</gene>
<feature type="domain" description="Peptidase S55" evidence="2">
    <location>
        <begin position="1"/>
        <end position="147"/>
    </location>
</feature>
<dbReference type="Proteomes" id="UP000001918">
    <property type="component" value="Chromosome"/>
</dbReference>